<dbReference type="SMART" id="SM00326">
    <property type="entry name" value="SH3"/>
    <property type="match status" value="1"/>
</dbReference>
<feature type="region of interest" description="Disordered" evidence="4">
    <location>
        <begin position="217"/>
        <end position="324"/>
    </location>
</feature>
<dbReference type="GO" id="GO:0051015">
    <property type="term" value="F:actin filament binding"/>
    <property type="evidence" value="ECO:0007669"/>
    <property type="project" value="TreeGrafter"/>
</dbReference>
<dbReference type="InterPro" id="IPR033643">
    <property type="entry name" value="SYLF_SH3YL1-like"/>
</dbReference>
<dbReference type="PANTHER" id="PTHR15629">
    <property type="entry name" value="SH3YL1 PROTEIN"/>
    <property type="match status" value="1"/>
</dbReference>
<reference evidence="6 7" key="1">
    <citation type="submission" date="2019-02" db="EMBL/GenBank/DDBJ databases">
        <title>Genome sequencing of the rare red list fungi Dentipellis fragilis.</title>
        <authorList>
            <person name="Buettner E."/>
            <person name="Kellner H."/>
        </authorList>
    </citation>
    <scope>NUCLEOTIDE SEQUENCE [LARGE SCALE GENOMIC DNA]</scope>
    <source>
        <strain evidence="6 7">DSM 105465</strain>
    </source>
</reference>
<dbReference type="GO" id="GO:0035091">
    <property type="term" value="F:phosphatidylinositol binding"/>
    <property type="evidence" value="ECO:0007669"/>
    <property type="project" value="TreeGrafter"/>
</dbReference>
<evidence type="ECO:0000313" key="6">
    <source>
        <dbReference type="EMBL" id="TFY64428.1"/>
    </source>
</evidence>
<dbReference type="InterPro" id="IPR001452">
    <property type="entry name" value="SH3_domain"/>
</dbReference>
<dbReference type="FunFam" id="2.30.30.40:FF:000100">
    <property type="entry name" value="SH3 domain-containing YSC84-like protein 1"/>
    <property type="match status" value="1"/>
</dbReference>
<feature type="domain" description="SH3" evidence="5">
    <location>
        <begin position="445"/>
        <end position="505"/>
    </location>
</feature>
<dbReference type="PANTHER" id="PTHR15629:SF2">
    <property type="entry name" value="SH3 DOMAIN-CONTAINING YSC84-LIKE PROTEIN 1"/>
    <property type="match status" value="1"/>
</dbReference>
<dbReference type="InterPro" id="IPR051702">
    <property type="entry name" value="SH3_domain_YSC84-like"/>
</dbReference>
<dbReference type="AlphaFoldDB" id="A0A4Y9YRU5"/>
<dbReference type="PRINTS" id="PR00452">
    <property type="entry name" value="SH3DOMAIN"/>
</dbReference>
<evidence type="ECO:0000313" key="7">
    <source>
        <dbReference type="Proteomes" id="UP000298327"/>
    </source>
</evidence>
<evidence type="ECO:0000256" key="1">
    <source>
        <dbReference type="ARBA" id="ARBA00007761"/>
    </source>
</evidence>
<dbReference type="SUPFAM" id="SSF50044">
    <property type="entry name" value="SH3-domain"/>
    <property type="match status" value="1"/>
</dbReference>
<comment type="similarity">
    <text evidence="1">Belongs to the SH3YL1 family.</text>
</comment>
<dbReference type="GO" id="GO:0051666">
    <property type="term" value="P:actin cortical patch localization"/>
    <property type="evidence" value="ECO:0007669"/>
    <property type="project" value="TreeGrafter"/>
</dbReference>
<dbReference type="Pfam" id="PF04366">
    <property type="entry name" value="Ysc84"/>
    <property type="match status" value="1"/>
</dbReference>
<dbReference type="Pfam" id="PF00018">
    <property type="entry name" value="SH3_1"/>
    <property type="match status" value="1"/>
</dbReference>
<feature type="compositionally biased region" description="Basic and acidic residues" evidence="4">
    <location>
        <begin position="357"/>
        <end position="368"/>
    </location>
</feature>
<evidence type="ECO:0000256" key="2">
    <source>
        <dbReference type="ARBA" id="ARBA00022443"/>
    </source>
</evidence>
<feature type="compositionally biased region" description="Low complexity" evidence="4">
    <location>
        <begin position="310"/>
        <end position="324"/>
    </location>
</feature>
<organism evidence="6 7">
    <name type="scientific">Dentipellis fragilis</name>
    <dbReference type="NCBI Taxonomy" id="205917"/>
    <lineage>
        <taxon>Eukaryota</taxon>
        <taxon>Fungi</taxon>
        <taxon>Dikarya</taxon>
        <taxon>Basidiomycota</taxon>
        <taxon>Agaricomycotina</taxon>
        <taxon>Agaricomycetes</taxon>
        <taxon>Russulales</taxon>
        <taxon>Hericiaceae</taxon>
        <taxon>Dentipellis</taxon>
    </lineage>
</organism>
<keyword evidence="7" id="KW-1185">Reference proteome</keyword>
<dbReference type="GO" id="GO:0030479">
    <property type="term" value="C:actin cortical patch"/>
    <property type="evidence" value="ECO:0007669"/>
    <property type="project" value="TreeGrafter"/>
</dbReference>
<feature type="region of interest" description="Disordered" evidence="4">
    <location>
        <begin position="349"/>
        <end position="426"/>
    </location>
</feature>
<feature type="compositionally biased region" description="Low complexity" evidence="4">
    <location>
        <begin position="286"/>
        <end position="296"/>
    </location>
</feature>
<dbReference type="OrthoDB" id="443981at2759"/>
<dbReference type="Proteomes" id="UP000298327">
    <property type="component" value="Unassembled WGS sequence"/>
</dbReference>
<evidence type="ECO:0000256" key="3">
    <source>
        <dbReference type="PROSITE-ProRule" id="PRU00192"/>
    </source>
</evidence>
<dbReference type="GO" id="GO:0051017">
    <property type="term" value="P:actin filament bundle assembly"/>
    <property type="evidence" value="ECO:0007669"/>
    <property type="project" value="TreeGrafter"/>
</dbReference>
<feature type="compositionally biased region" description="Polar residues" evidence="4">
    <location>
        <begin position="370"/>
        <end position="386"/>
    </location>
</feature>
<accession>A0A4Y9YRU5</accession>
<sequence>MKLNSPLPQPLPKECAKAAKIFKSFVDSSNNGLDGVIPRSVLENARGFAIFSIFKAGFLFSARAGSGVVIARTGDGSWSAPSAIGLAGVGFGGQAGAEMTDFLVVLNSHARSFMAAGSLTLGGNMSLAVGPLGRNGEASGALNTSGKMAAMFSYSKTRGLFGGVSLEGSAIVERQDANALAYHSDVSARQLLSGSIDIPDWAQPLIRTLEDCTGRPGSRHWVQDNANPFEQPADGPGAGNGYAFSGIASPGSDVPPSLKKRGKKSSFPPTAWGSRKDEGSYFSNDAVANSRSSSAGRARDPWDDEDDLYAPASPASRARASTTASFPTQFESDFQPDVDVQSKAHPHLTSTYLSDSSRTRASLDERPRSATFSGASHNRSFSTPSYGGNSAARGRNGNGNGNVDDSYANPFAPTIEDDDPFAPDQRPVLSYTARQELKRPLPRSEGVARAIAQYDFRAVQPGDLPFIKGDVITITEKTDNTDTWWKGRVNGKEGSFPANFVELVL</sequence>
<protein>
    <recommendedName>
        <fullName evidence="5">SH3 domain-containing protein</fullName>
    </recommendedName>
</protein>
<dbReference type="InterPro" id="IPR007461">
    <property type="entry name" value="Ysc84_actin-binding"/>
</dbReference>
<dbReference type="STRING" id="205917.A0A4Y9YRU5"/>
<proteinExistence type="inferred from homology"/>
<comment type="caution">
    <text evidence="6">The sequence shown here is derived from an EMBL/GenBank/DDBJ whole genome shotgun (WGS) entry which is preliminary data.</text>
</comment>
<keyword evidence="2 3" id="KW-0728">SH3 domain</keyword>
<name>A0A4Y9YRU5_9AGAM</name>
<dbReference type="EMBL" id="SEOQ01000373">
    <property type="protein sequence ID" value="TFY64428.1"/>
    <property type="molecule type" value="Genomic_DNA"/>
</dbReference>
<dbReference type="InterPro" id="IPR036028">
    <property type="entry name" value="SH3-like_dom_sf"/>
</dbReference>
<dbReference type="Gene3D" id="2.30.30.40">
    <property type="entry name" value="SH3 Domains"/>
    <property type="match status" value="1"/>
</dbReference>
<dbReference type="CDD" id="cd11525">
    <property type="entry name" value="SYLF_SH3YL1_like"/>
    <property type="match status" value="1"/>
</dbReference>
<evidence type="ECO:0000256" key="4">
    <source>
        <dbReference type="SAM" id="MobiDB-lite"/>
    </source>
</evidence>
<gene>
    <name evidence="6" type="ORF">EVG20_g5949</name>
</gene>
<dbReference type="PROSITE" id="PS50002">
    <property type="entry name" value="SH3"/>
    <property type="match status" value="1"/>
</dbReference>
<evidence type="ECO:0000259" key="5">
    <source>
        <dbReference type="PROSITE" id="PS50002"/>
    </source>
</evidence>